<dbReference type="PANTHER" id="PTHR46797:SF23">
    <property type="entry name" value="HTH-TYPE TRANSCRIPTIONAL REGULATOR SUTR"/>
    <property type="match status" value="1"/>
</dbReference>
<organism evidence="5 6">
    <name type="scientific">Dyella dinghuensis</name>
    <dbReference type="NCBI Taxonomy" id="1920169"/>
    <lineage>
        <taxon>Bacteria</taxon>
        <taxon>Pseudomonadati</taxon>
        <taxon>Pseudomonadota</taxon>
        <taxon>Gammaproteobacteria</taxon>
        <taxon>Lysobacterales</taxon>
        <taxon>Rhodanobacteraceae</taxon>
        <taxon>Dyella</taxon>
    </lineage>
</organism>
<gene>
    <name evidence="5" type="ORF">EKH79_14105</name>
</gene>
<evidence type="ECO:0000313" key="5">
    <source>
        <dbReference type="EMBL" id="RUL62044.1"/>
    </source>
</evidence>
<dbReference type="InterPro" id="IPR010982">
    <property type="entry name" value="Lambda_DNA-bd_dom_sf"/>
</dbReference>
<feature type="domain" description="HTH cro/C1-type" evidence="4">
    <location>
        <begin position="7"/>
        <end position="61"/>
    </location>
</feature>
<dbReference type="GO" id="GO:0005829">
    <property type="term" value="C:cytosol"/>
    <property type="evidence" value="ECO:0007669"/>
    <property type="project" value="TreeGrafter"/>
</dbReference>
<dbReference type="EMBL" id="RYZR01000007">
    <property type="protein sequence ID" value="RUL62044.1"/>
    <property type="molecule type" value="Genomic_DNA"/>
</dbReference>
<proteinExistence type="predicted"/>
<protein>
    <submittedName>
        <fullName evidence="5">XRE family transcriptional regulator</fullName>
    </submittedName>
</protein>
<dbReference type="InterPro" id="IPR050807">
    <property type="entry name" value="TransReg_Diox_bact_type"/>
</dbReference>
<keyword evidence="2" id="KW-0238">DNA-binding</keyword>
<dbReference type="SMART" id="SM00530">
    <property type="entry name" value="HTH_XRE"/>
    <property type="match status" value="1"/>
</dbReference>
<evidence type="ECO:0000256" key="1">
    <source>
        <dbReference type="ARBA" id="ARBA00023015"/>
    </source>
</evidence>
<dbReference type="RefSeq" id="WP_126674488.1">
    <property type="nucleotide sequence ID" value="NZ_RYZR01000007.1"/>
</dbReference>
<dbReference type="CDD" id="cd00093">
    <property type="entry name" value="HTH_XRE"/>
    <property type="match status" value="1"/>
</dbReference>
<name>A0A3S0RR86_9GAMM</name>
<evidence type="ECO:0000256" key="3">
    <source>
        <dbReference type="ARBA" id="ARBA00023163"/>
    </source>
</evidence>
<dbReference type="SUPFAM" id="SSF47413">
    <property type="entry name" value="lambda repressor-like DNA-binding domains"/>
    <property type="match status" value="1"/>
</dbReference>
<dbReference type="Proteomes" id="UP000267077">
    <property type="component" value="Unassembled WGS sequence"/>
</dbReference>
<dbReference type="PANTHER" id="PTHR46797">
    <property type="entry name" value="HTH-TYPE TRANSCRIPTIONAL REGULATOR"/>
    <property type="match status" value="1"/>
</dbReference>
<evidence type="ECO:0000256" key="2">
    <source>
        <dbReference type="ARBA" id="ARBA00023125"/>
    </source>
</evidence>
<keyword evidence="3" id="KW-0804">Transcription</keyword>
<dbReference type="Gene3D" id="1.10.260.40">
    <property type="entry name" value="lambda repressor-like DNA-binding domains"/>
    <property type="match status" value="1"/>
</dbReference>
<keyword evidence="6" id="KW-1185">Reference proteome</keyword>
<evidence type="ECO:0000259" key="4">
    <source>
        <dbReference type="PROSITE" id="PS50943"/>
    </source>
</evidence>
<dbReference type="InterPro" id="IPR001387">
    <property type="entry name" value="Cro/C1-type_HTH"/>
</dbReference>
<dbReference type="OrthoDB" id="6302218at2"/>
<evidence type="ECO:0000313" key="6">
    <source>
        <dbReference type="Proteomes" id="UP000267077"/>
    </source>
</evidence>
<dbReference type="Pfam" id="PF01381">
    <property type="entry name" value="HTH_3"/>
    <property type="match status" value="1"/>
</dbReference>
<dbReference type="AlphaFoldDB" id="A0A3S0RR86"/>
<dbReference type="GO" id="GO:0003677">
    <property type="term" value="F:DNA binding"/>
    <property type="evidence" value="ECO:0007669"/>
    <property type="project" value="UniProtKB-KW"/>
</dbReference>
<dbReference type="GO" id="GO:0003700">
    <property type="term" value="F:DNA-binding transcription factor activity"/>
    <property type="evidence" value="ECO:0007669"/>
    <property type="project" value="TreeGrafter"/>
</dbReference>
<accession>A0A3S0RR86</accession>
<dbReference type="PROSITE" id="PS50943">
    <property type="entry name" value="HTH_CROC1"/>
    <property type="match status" value="1"/>
</dbReference>
<keyword evidence="1" id="KW-0805">Transcription regulation</keyword>
<comment type="caution">
    <text evidence="5">The sequence shown here is derived from an EMBL/GenBank/DDBJ whole genome shotgun (WGS) entry which is preliminary data.</text>
</comment>
<sequence>MNLGGAIQMCRTRRQLSQADLAKLAGCSVSYLSMLENSKRDPTLSTVQKIAEGLRVPVEILFFLGAERGELSHIDQDLAGRLAMTALDLLNDPGRKQA</sequence>
<reference evidence="5 6" key="1">
    <citation type="submission" date="2018-12" db="EMBL/GenBank/DDBJ databases">
        <title>Dyella dinghuensis sp. nov. DHOA06 and Dyella choica sp. nov. 4M-K27, isolated from forest soil.</title>
        <authorList>
            <person name="Qiu L.-H."/>
            <person name="Gao Z.-H."/>
        </authorList>
    </citation>
    <scope>NUCLEOTIDE SEQUENCE [LARGE SCALE GENOMIC DNA]</scope>
    <source>
        <strain evidence="5 6">DHOA06</strain>
    </source>
</reference>